<dbReference type="AlphaFoldDB" id="A0AA92V340"/>
<comment type="caution">
    <text evidence="2">The sequence shown here is derived from an EMBL/GenBank/DDBJ whole genome shotgun (WGS) entry which is preliminary data.</text>
</comment>
<accession>A0AA92V340</accession>
<dbReference type="EMBL" id="QRNN01000101">
    <property type="protein sequence ID" value="RHK45465.1"/>
    <property type="molecule type" value="Genomic_DNA"/>
</dbReference>
<dbReference type="Pfam" id="PF13629">
    <property type="entry name" value="T2SS-T3SS_pil_N"/>
    <property type="match status" value="1"/>
</dbReference>
<dbReference type="InterPro" id="IPR032789">
    <property type="entry name" value="T2SS-T3SS_pil_N"/>
</dbReference>
<feature type="domain" description="Pilus formation protein N-terminal" evidence="1">
    <location>
        <begin position="115"/>
        <end position="161"/>
    </location>
</feature>
<proteinExistence type="predicted"/>
<organism evidence="2 3">
    <name type="scientific">Segatella copri</name>
    <dbReference type="NCBI Taxonomy" id="165179"/>
    <lineage>
        <taxon>Bacteria</taxon>
        <taxon>Pseudomonadati</taxon>
        <taxon>Bacteroidota</taxon>
        <taxon>Bacteroidia</taxon>
        <taxon>Bacteroidales</taxon>
        <taxon>Prevotellaceae</taxon>
        <taxon>Segatella</taxon>
    </lineage>
</organism>
<dbReference type="InterPro" id="IPR008964">
    <property type="entry name" value="Invasin/intimin_cell_adhesion"/>
</dbReference>
<name>A0AA92V340_9BACT</name>
<dbReference type="SUPFAM" id="SSF49373">
    <property type="entry name" value="Invasin/intimin cell-adhesion fragments"/>
    <property type="match status" value="1"/>
</dbReference>
<evidence type="ECO:0000313" key="2">
    <source>
        <dbReference type="EMBL" id="RHK45465.1"/>
    </source>
</evidence>
<gene>
    <name evidence="2" type="ORF">DW064_14790</name>
</gene>
<dbReference type="Gene3D" id="2.60.40.1080">
    <property type="match status" value="1"/>
</dbReference>
<evidence type="ECO:0000313" key="3">
    <source>
        <dbReference type="Proteomes" id="UP000284562"/>
    </source>
</evidence>
<dbReference type="Proteomes" id="UP000284562">
    <property type="component" value="Unassembled WGS sequence"/>
</dbReference>
<sequence length="309" mass="34622">MIHKILDRVIYIAHEEKYEISCKFLIRSAFIRYKCNPLILKKCMKIKMILIALTALLSLASCGDDDSGIQLTQDEIIGDINTGKKIVITSLTTYTESSSKVNVNGAKGKISATSSDESIAKVSCSTNEAEKEIYVSGVSVGNTTITITDSDGNTAVLKVEVKDWTALWELSRTMYVVDRKCFVEGVSSEDSATIAADAIEKDSYNKYYTIRTRDYIPFGSYVTKRLTITDDKGNVRMDGILKIQPNADNSEVWHLLPIGNYTEVVLATFYYDQESIVKDVTDYYKTAYPKIKKVELHAIYAVEELEPDK</sequence>
<reference evidence="2 3" key="1">
    <citation type="submission" date="2018-08" db="EMBL/GenBank/DDBJ databases">
        <title>A genome reference for cultivated species of the human gut microbiota.</title>
        <authorList>
            <person name="Zou Y."/>
            <person name="Xue W."/>
            <person name="Luo G."/>
        </authorList>
    </citation>
    <scope>NUCLEOTIDE SEQUENCE [LARGE SCALE GENOMIC DNA]</scope>
    <source>
        <strain evidence="2 3">AF43-2</strain>
    </source>
</reference>
<evidence type="ECO:0000259" key="1">
    <source>
        <dbReference type="Pfam" id="PF13629"/>
    </source>
</evidence>
<protein>
    <recommendedName>
        <fullName evidence="1">Pilus formation protein N-terminal domain-containing protein</fullName>
    </recommendedName>
</protein>